<feature type="compositionally biased region" description="Polar residues" evidence="1">
    <location>
        <begin position="132"/>
        <end position="168"/>
    </location>
</feature>
<evidence type="ECO:0000313" key="2">
    <source>
        <dbReference type="EMBL" id="AYV86163.1"/>
    </source>
</evidence>
<name>A0A3G5AJM3_9VIRU</name>
<sequence>MYSSGRRGMGSQYDNWAHNIDVASSPDKTSFYDMTDRVSKKEPEIHHGSAPLRAVSPVLSPRVISDTATLPPIPKPDTLSPSLVNADKLLLNDVKIAAIIKETIRDEIKNLLSWLTETKLREIVREEVTKIAQGSHNQSQNTSMTNGAHYNMSTPPSHLSSLNPNVKK</sequence>
<evidence type="ECO:0000256" key="1">
    <source>
        <dbReference type="SAM" id="MobiDB-lite"/>
    </source>
</evidence>
<proteinExistence type="predicted"/>
<gene>
    <name evidence="2" type="ORF">Solumvirus1_38</name>
</gene>
<dbReference type="EMBL" id="MK072498">
    <property type="protein sequence ID" value="AYV86163.1"/>
    <property type="molecule type" value="Genomic_DNA"/>
</dbReference>
<organism evidence="2">
    <name type="scientific">Solumvirus sp</name>
    <dbReference type="NCBI Taxonomy" id="2487773"/>
    <lineage>
        <taxon>Viruses</taxon>
        <taxon>Pithoviruses</taxon>
    </lineage>
</organism>
<protein>
    <submittedName>
        <fullName evidence="2">Uncharacterized protein</fullName>
    </submittedName>
</protein>
<accession>A0A3G5AJM3</accession>
<feature type="region of interest" description="Disordered" evidence="1">
    <location>
        <begin position="131"/>
        <end position="168"/>
    </location>
</feature>
<reference evidence="2" key="1">
    <citation type="submission" date="2018-10" db="EMBL/GenBank/DDBJ databases">
        <title>Hidden diversity of soil giant viruses.</title>
        <authorList>
            <person name="Schulz F."/>
            <person name="Alteio L."/>
            <person name="Goudeau D."/>
            <person name="Ryan E.M."/>
            <person name="Malmstrom R.R."/>
            <person name="Blanchard J."/>
            <person name="Woyke T."/>
        </authorList>
    </citation>
    <scope>NUCLEOTIDE SEQUENCE</scope>
    <source>
        <strain evidence="2">SMV1</strain>
    </source>
</reference>